<feature type="DNA-binding region" description="Homeobox" evidence="5">
    <location>
        <begin position="204"/>
        <end position="263"/>
    </location>
</feature>
<accession>A0A914E8L7</accession>
<dbReference type="InterPro" id="IPR009057">
    <property type="entry name" value="Homeodomain-like_sf"/>
</dbReference>
<evidence type="ECO:0000256" key="6">
    <source>
        <dbReference type="RuleBase" id="RU000682"/>
    </source>
</evidence>
<evidence type="ECO:0000256" key="7">
    <source>
        <dbReference type="SAM" id="MobiDB-lite"/>
    </source>
</evidence>
<dbReference type="GO" id="GO:0005634">
    <property type="term" value="C:nucleus"/>
    <property type="evidence" value="ECO:0007669"/>
    <property type="project" value="UniProtKB-SubCell"/>
</dbReference>
<evidence type="ECO:0000256" key="3">
    <source>
        <dbReference type="ARBA" id="ARBA00023155"/>
    </source>
</evidence>
<comment type="subcellular location">
    <subcellularLocation>
        <location evidence="1 5 6">Nucleus</location>
    </subcellularLocation>
</comment>
<dbReference type="InterPro" id="IPR051000">
    <property type="entry name" value="Homeobox_DNA-bind_prot"/>
</dbReference>
<evidence type="ECO:0000256" key="1">
    <source>
        <dbReference type="ARBA" id="ARBA00004123"/>
    </source>
</evidence>
<evidence type="ECO:0000313" key="10">
    <source>
        <dbReference type="WBParaSite" id="ACRNAN_scaffold649.g27956.t1"/>
    </source>
</evidence>
<evidence type="ECO:0000256" key="5">
    <source>
        <dbReference type="PROSITE-ProRule" id="PRU00108"/>
    </source>
</evidence>
<evidence type="ECO:0000256" key="2">
    <source>
        <dbReference type="ARBA" id="ARBA00023125"/>
    </source>
</evidence>
<dbReference type="GO" id="GO:0000981">
    <property type="term" value="F:DNA-binding transcription factor activity, RNA polymerase II-specific"/>
    <property type="evidence" value="ECO:0007669"/>
    <property type="project" value="InterPro"/>
</dbReference>
<dbReference type="PRINTS" id="PR00024">
    <property type="entry name" value="HOMEOBOX"/>
</dbReference>
<dbReference type="GO" id="GO:0000978">
    <property type="term" value="F:RNA polymerase II cis-regulatory region sequence-specific DNA binding"/>
    <property type="evidence" value="ECO:0007669"/>
    <property type="project" value="TreeGrafter"/>
</dbReference>
<sequence>MSSEENPAFTITRLLEQQQERHRLHPNLPNHNSNALNLSASTPSSSAPASISELMSKTPRFPLYPGMNPPFTLPHLLPPNPASNSLLIAPALMLAANANAAANPLLPHIQSSDHPTISQAHEDTAESISPDSSNSEPQSSNPAPELGSFPANALNVPPWYNAMNYMNMATQHLQMAATGASLLNGWDPRLAWLYPGMQKPQQKRKGGQIRFTNEQTDALEQTFDSNKYLSNHERKKLAKALALTERQVKTWFQNRRAKWRRIRKDDEEEGDVPASVSTRSISQFNLHHQYRPGICKWN</sequence>
<proteinExistence type="predicted"/>
<feature type="compositionally biased region" description="Polar residues" evidence="7">
    <location>
        <begin position="109"/>
        <end position="119"/>
    </location>
</feature>
<dbReference type="WBParaSite" id="ACRNAN_scaffold649.g27956.t1">
    <property type="protein sequence ID" value="ACRNAN_scaffold649.g27956.t1"/>
    <property type="gene ID" value="ACRNAN_scaffold649.g27956"/>
</dbReference>
<protein>
    <submittedName>
        <fullName evidence="10">Homeobox domain-containing protein</fullName>
    </submittedName>
</protein>
<feature type="region of interest" description="Disordered" evidence="7">
    <location>
        <begin position="106"/>
        <end position="149"/>
    </location>
</feature>
<dbReference type="InterPro" id="IPR001356">
    <property type="entry name" value="HD"/>
</dbReference>
<dbReference type="Pfam" id="PF00046">
    <property type="entry name" value="Homeodomain"/>
    <property type="match status" value="1"/>
</dbReference>
<keyword evidence="2 5" id="KW-0238">DNA-binding</keyword>
<dbReference type="PROSITE" id="PS00027">
    <property type="entry name" value="HOMEOBOX_1"/>
    <property type="match status" value="1"/>
</dbReference>
<feature type="region of interest" description="Disordered" evidence="7">
    <location>
        <begin position="18"/>
        <end position="51"/>
    </location>
</feature>
<dbReference type="Gene3D" id="1.10.10.60">
    <property type="entry name" value="Homeodomain-like"/>
    <property type="match status" value="1"/>
</dbReference>
<dbReference type="AlphaFoldDB" id="A0A914E8L7"/>
<dbReference type="Proteomes" id="UP000887540">
    <property type="component" value="Unplaced"/>
</dbReference>
<organism evidence="9 10">
    <name type="scientific">Acrobeloides nanus</name>
    <dbReference type="NCBI Taxonomy" id="290746"/>
    <lineage>
        <taxon>Eukaryota</taxon>
        <taxon>Metazoa</taxon>
        <taxon>Ecdysozoa</taxon>
        <taxon>Nematoda</taxon>
        <taxon>Chromadorea</taxon>
        <taxon>Rhabditida</taxon>
        <taxon>Tylenchina</taxon>
        <taxon>Cephalobomorpha</taxon>
        <taxon>Cephaloboidea</taxon>
        <taxon>Cephalobidae</taxon>
        <taxon>Acrobeloides</taxon>
    </lineage>
</organism>
<dbReference type="PROSITE" id="PS50071">
    <property type="entry name" value="HOMEOBOX_2"/>
    <property type="match status" value="1"/>
</dbReference>
<dbReference type="CDD" id="cd00086">
    <property type="entry name" value="homeodomain"/>
    <property type="match status" value="1"/>
</dbReference>
<feature type="compositionally biased region" description="Low complexity" evidence="7">
    <location>
        <begin position="126"/>
        <end position="145"/>
    </location>
</feature>
<keyword evidence="3 5" id="KW-0371">Homeobox</keyword>
<dbReference type="GO" id="GO:0030154">
    <property type="term" value="P:cell differentiation"/>
    <property type="evidence" value="ECO:0007669"/>
    <property type="project" value="TreeGrafter"/>
</dbReference>
<evidence type="ECO:0000256" key="4">
    <source>
        <dbReference type="ARBA" id="ARBA00023242"/>
    </source>
</evidence>
<dbReference type="SMART" id="SM00389">
    <property type="entry name" value="HOX"/>
    <property type="match status" value="1"/>
</dbReference>
<dbReference type="InterPro" id="IPR017970">
    <property type="entry name" value="Homeobox_CS"/>
</dbReference>
<dbReference type="PANTHER" id="PTHR24324">
    <property type="entry name" value="HOMEOBOX PROTEIN HHEX"/>
    <property type="match status" value="1"/>
</dbReference>
<evidence type="ECO:0000313" key="9">
    <source>
        <dbReference type="Proteomes" id="UP000887540"/>
    </source>
</evidence>
<feature type="domain" description="Homeobox" evidence="8">
    <location>
        <begin position="202"/>
        <end position="262"/>
    </location>
</feature>
<keyword evidence="9" id="KW-1185">Reference proteome</keyword>
<feature type="compositionally biased region" description="Low complexity" evidence="7">
    <location>
        <begin position="26"/>
        <end position="50"/>
    </location>
</feature>
<dbReference type="InterPro" id="IPR020479">
    <property type="entry name" value="HD_metazoa"/>
</dbReference>
<evidence type="ECO:0000259" key="8">
    <source>
        <dbReference type="PROSITE" id="PS50071"/>
    </source>
</evidence>
<name>A0A914E8L7_9BILA</name>
<dbReference type="SUPFAM" id="SSF46689">
    <property type="entry name" value="Homeodomain-like"/>
    <property type="match status" value="1"/>
</dbReference>
<dbReference type="PANTHER" id="PTHR24324:SF5">
    <property type="entry name" value="HEMATOPOIETICALLY-EXPRESSED HOMEOBOX PROTEIN HHEX"/>
    <property type="match status" value="1"/>
</dbReference>
<reference evidence="10" key="1">
    <citation type="submission" date="2022-11" db="UniProtKB">
        <authorList>
            <consortium name="WormBaseParasite"/>
        </authorList>
    </citation>
    <scope>IDENTIFICATION</scope>
</reference>
<keyword evidence="4 5" id="KW-0539">Nucleus</keyword>